<dbReference type="Pfam" id="PF00111">
    <property type="entry name" value="Fer2"/>
    <property type="match status" value="1"/>
</dbReference>
<evidence type="ECO:0000256" key="7">
    <source>
        <dbReference type="ARBA" id="ARBA00023014"/>
    </source>
</evidence>
<keyword evidence="5" id="KW-0249">Electron transport</keyword>
<dbReference type="InterPro" id="IPR006058">
    <property type="entry name" value="2Fe2S_fd_BS"/>
</dbReference>
<evidence type="ECO:0000259" key="9">
    <source>
        <dbReference type="PROSITE" id="PS51085"/>
    </source>
</evidence>
<evidence type="ECO:0000256" key="8">
    <source>
        <dbReference type="ARBA" id="ARBA00034078"/>
    </source>
</evidence>
<keyword evidence="2" id="KW-0813">Transport</keyword>
<dbReference type="CDD" id="cd00207">
    <property type="entry name" value="fer2"/>
    <property type="match status" value="1"/>
</dbReference>
<evidence type="ECO:0000256" key="6">
    <source>
        <dbReference type="ARBA" id="ARBA00023004"/>
    </source>
</evidence>
<dbReference type="RefSeq" id="WP_144870872.1">
    <property type="nucleotide sequence ID" value="NZ_LR213916.1"/>
</dbReference>
<reference evidence="10 11" key="1">
    <citation type="submission" date="2019-01" db="EMBL/GenBank/DDBJ databases">
        <authorList>
            <person name="Brito A."/>
        </authorList>
    </citation>
    <scope>NUCLEOTIDE SEQUENCE [LARGE SCALE GENOMIC DNA]</scope>
    <source>
        <strain evidence="10">1</strain>
    </source>
</reference>
<dbReference type="GO" id="GO:0046872">
    <property type="term" value="F:metal ion binding"/>
    <property type="evidence" value="ECO:0007669"/>
    <property type="project" value="UniProtKB-KW"/>
</dbReference>
<protein>
    <submittedName>
        <fullName evidence="10">Ferredoxin</fullName>
    </submittedName>
</protein>
<dbReference type="PANTHER" id="PTHR43112">
    <property type="entry name" value="FERREDOXIN"/>
    <property type="match status" value="1"/>
</dbReference>
<dbReference type="SUPFAM" id="SSF54292">
    <property type="entry name" value="2Fe-2S ferredoxin-like"/>
    <property type="match status" value="1"/>
</dbReference>
<proteinExistence type="inferred from homology"/>
<dbReference type="NCBIfam" id="TIGR02008">
    <property type="entry name" value="fdx_plant"/>
    <property type="match status" value="1"/>
</dbReference>
<dbReference type="Gene3D" id="3.10.20.30">
    <property type="match status" value="1"/>
</dbReference>
<dbReference type="EMBL" id="CAACVJ010000074">
    <property type="protein sequence ID" value="VEP12784.1"/>
    <property type="molecule type" value="Genomic_DNA"/>
</dbReference>
<dbReference type="AlphaFoldDB" id="A0A563VMV0"/>
<organism evidence="10 11">
    <name type="scientific">Hyella patelloides LEGE 07179</name>
    <dbReference type="NCBI Taxonomy" id="945734"/>
    <lineage>
        <taxon>Bacteria</taxon>
        <taxon>Bacillati</taxon>
        <taxon>Cyanobacteriota</taxon>
        <taxon>Cyanophyceae</taxon>
        <taxon>Pleurocapsales</taxon>
        <taxon>Hyellaceae</taxon>
        <taxon>Hyella</taxon>
    </lineage>
</organism>
<dbReference type="PROSITE" id="PS51085">
    <property type="entry name" value="2FE2S_FER_2"/>
    <property type="match status" value="1"/>
</dbReference>
<sequence length="98" mass="10790">MTTYNVTLINNSKNFQKTIAIPDNEYILSEAVEEGIKIPFECVVGACATCQGKMISGTVDQSEQIFLSEEQIEEGYVLTCVAKPTSNCTIEIDLGEYL</sequence>
<keyword evidence="3" id="KW-0001">2Fe-2S</keyword>
<dbReference type="PANTHER" id="PTHR43112:SF3">
    <property type="entry name" value="FERREDOXIN-2, CHLOROPLASTIC"/>
    <property type="match status" value="1"/>
</dbReference>
<keyword evidence="6" id="KW-0408">Iron</keyword>
<dbReference type="InterPro" id="IPR001041">
    <property type="entry name" value="2Fe-2S_ferredoxin-type"/>
</dbReference>
<dbReference type="Proteomes" id="UP000320055">
    <property type="component" value="Unassembled WGS sequence"/>
</dbReference>
<dbReference type="OrthoDB" id="462043at2"/>
<dbReference type="GO" id="GO:0009055">
    <property type="term" value="F:electron transfer activity"/>
    <property type="evidence" value="ECO:0007669"/>
    <property type="project" value="InterPro"/>
</dbReference>
<gene>
    <name evidence="10" type="primary">petF</name>
    <name evidence="10" type="ORF">H1P_1650006</name>
</gene>
<evidence type="ECO:0000256" key="2">
    <source>
        <dbReference type="ARBA" id="ARBA00022448"/>
    </source>
</evidence>
<dbReference type="InterPro" id="IPR036010">
    <property type="entry name" value="2Fe-2S_ferredoxin-like_sf"/>
</dbReference>
<keyword evidence="11" id="KW-1185">Reference proteome</keyword>
<dbReference type="GO" id="GO:0051537">
    <property type="term" value="F:2 iron, 2 sulfur cluster binding"/>
    <property type="evidence" value="ECO:0007669"/>
    <property type="project" value="UniProtKB-KW"/>
</dbReference>
<keyword evidence="4" id="KW-0479">Metal-binding</keyword>
<feature type="domain" description="2Fe-2S ferredoxin-type" evidence="9">
    <location>
        <begin position="4"/>
        <end position="96"/>
    </location>
</feature>
<evidence type="ECO:0000256" key="5">
    <source>
        <dbReference type="ARBA" id="ARBA00022982"/>
    </source>
</evidence>
<comment type="cofactor">
    <cofactor evidence="8">
        <name>[2Fe-2S] cluster</name>
        <dbReference type="ChEBI" id="CHEBI:190135"/>
    </cofactor>
</comment>
<dbReference type="GO" id="GO:0022900">
    <property type="term" value="P:electron transport chain"/>
    <property type="evidence" value="ECO:0007669"/>
    <property type="project" value="InterPro"/>
</dbReference>
<evidence type="ECO:0000256" key="4">
    <source>
        <dbReference type="ARBA" id="ARBA00022723"/>
    </source>
</evidence>
<name>A0A563VMV0_9CYAN</name>
<evidence type="ECO:0000256" key="3">
    <source>
        <dbReference type="ARBA" id="ARBA00022714"/>
    </source>
</evidence>
<dbReference type="InterPro" id="IPR010241">
    <property type="entry name" value="Fd_pln"/>
</dbReference>
<evidence type="ECO:0000313" key="11">
    <source>
        <dbReference type="Proteomes" id="UP000320055"/>
    </source>
</evidence>
<accession>A0A563VMV0</accession>
<evidence type="ECO:0000313" key="10">
    <source>
        <dbReference type="EMBL" id="VEP12784.1"/>
    </source>
</evidence>
<comment type="similarity">
    <text evidence="1">Belongs to the 2Fe2S plant-type ferredoxin family.</text>
</comment>
<evidence type="ECO:0000256" key="1">
    <source>
        <dbReference type="ARBA" id="ARBA00007874"/>
    </source>
</evidence>
<dbReference type="PROSITE" id="PS00197">
    <property type="entry name" value="2FE2S_FER_1"/>
    <property type="match status" value="1"/>
</dbReference>
<keyword evidence="7" id="KW-0411">Iron-sulfur</keyword>
<dbReference type="InterPro" id="IPR012675">
    <property type="entry name" value="Beta-grasp_dom_sf"/>
</dbReference>